<evidence type="ECO:0000313" key="3">
    <source>
        <dbReference type="EMBL" id="GMT24025.1"/>
    </source>
</evidence>
<sequence length="414" mass="47039">QRVEKSESGLDILHLVRRSSGVDSRASDSSPIPDNALVGLSEAEKEHVRKVLENSRKSSQSPATSRRPSSALPLQELGDFSDSERAHIQQVLDKAESRGSSPFVIRVPSRGRMGRTDSAVSYDTPTPPPGRIHTQASFSDDDYNSSMRSIDHALKRATERQTSMRKSSDNSPKESKQEEDKEKIRSTTEILSQLPATLDVPTETPILTPRTPDRSPDRSHSRVPRLEKVEEAPKSPEISIMGIKNLFGKTTSSVMSMTKKVSPQFVTSQGEELTDASDFTVKEQIKKIEREEKTTNIGKNIEAELTEEELDHIRKMNEMAEQLEKELTWEKIRPIPVSQQPQMKTELELTIEEMEHLRRMEKMAELQPTVIKQPSLTEEEMEHIRRATEAAEEMEMKNMREIEEETIRRDIETD</sequence>
<feature type="compositionally biased region" description="Basic and acidic residues" evidence="2">
    <location>
        <begin position="82"/>
        <end position="97"/>
    </location>
</feature>
<feature type="region of interest" description="Disordered" evidence="2">
    <location>
        <begin position="19"/>
        <end position="234"/>
    </location>
</feature>
<name>A0AAV5VZW9_9BILA</name>
<reference evidence="3" key="1">
    <citation type="submission" date="2023-10" db="EMBL/GenBank/DDBJ databases">
        <title>Genome assembly of Pristionchus species.</title>
        <authorList>
            <person name="Yoshida K."/>
            <person name="Sommer R.J."/>
        </authorList>
    </citation>
    <scope>NUCLEOTIDE SEQUENCE</scope>
    <source>
        <strain evidence="3">RS5133</strain>
    </source>
</reference>
<dbReference type="AlphaFoldDB" id="A0AAV5VZW9"/>
<dbReference type="Proteomes" id="UP001432322">
    <property type="component" value="Unassembled WGS sequence"/>
</dbReference>
<feature type="non-terminal residue" evidence="3">
    <location>
        <position position="1"/>
    </location>
</feature>
<keyword evidence="1" id="KW-0175">Coiled coil</keyword>
<feature type="compositionally biased region" description="Basic and acidic residues" evidence="2">
    <location>
        <begin position="149"/>
        <end position="159"/>
    </location>
</feature>
<feature type="compositionally biased region" description="Low complexity" evidence="2">
    <location>
        <begin position="19"/>
        <end position="30"/>
    </location>
</feature>
<dbReference type="EMBL" id="BTSY01000004">
    <property type="protein sequence ID" value="GMT24025.1"/>
    <property type="molecule type" value="Genomic_DNA"/>
</dbReference>
<organism evidence="3 4">
    <name type="scientific">Pristionchus fissidentatus</name>
    <dbReference type="NCBI Taxonomy" id="1538716"/>
    <lineage>
        <taxon>Eukaryota</taxon>
        <taxon>Metazoa</taxon>
        <taxon>Ecdysozoa</taxon>
        <taxon>Nematoda</taxon>
        <taxon>Chromadorea</taxon>
        <taxon>Rhabditida</taxon>
        <taxon>Rhabditina</taxon>
        <taxon>Diplogasteromorpha</taxon>
        <taxon>Diplogasteroidea</taxon>
        <taxon>Neodiplogasteridae</taxon>
        <taxon>Pristionchus</taxon>
    </lineage>
</organism>
<evidence type="ECO:0000313" key="4">
    <source>
        <dbReference type="Proteomes" id="UP001432322"/>
    </source>
</evidence>
<evidence type="ECO:0000256" key="1">
    <source>
        <dbReference type="SAM" id="Coils"/>
    </source>
</evidence>
<feature type="compositionally biased region" description="Basic and acidic residues" evidence="2">
    <location>
        <begin position="42"/>
        <end position="56"/>
    </location>
</feature>
<evidence type="ECO:0000256" key="2">
    <source>
        <dbReference type="SAM" id="MobiDB-lite"/>
    </source>
</evidence>
<feature type="compositionally biased region" description="Polar residues" evidence="2">
    <location>
        <begin position="57"/>
        <end position="68"/>
    </location>
</feature>
<accession>A0AAV5VZW9</accession>
<comment type="caution">
    <text evidence="3">The sequence shown here is derived from an EMBL/GenBank/DDBJ whole genome shotgun (WGS) entry which is preliminary data.</text>
</comment>
<proteinExistence type="predicted"/>
<feature type="compositionally biased region" description="Polar residues" evidence="2">
    <location>
        <begin position="134"/>
        <end position="148"/>
    </location>
</feature>
<feature type="non-terminal residue" evidence="3">
    <location>
        <position position="414"/>
    </location>
</feature>
<feature type="compositionally biased region" description="Basic and acidic residues" evidence="2">
    <location>
        <begin position="211"/>
        <end position="234"/>
    </location>
</feature>
<feature type="coiled-coil region" evidence="1">
    <location>
        <begin position="303"/>
        <end position="333"/>
    </location>
</feature>
<gene>
    <name evidence="3" type="ORF">PFISCL1PPCAC_15322</name>
</gene>
<feature type="region of interest" description="Disordered" evidence="2">
    <location>
        <begin position="390"/>
        <end position="414"/>
    </location>
</feature>
<feature type="compositionally biased region" description="Basic and acidic residues" evidence="2">
    <location>
        <begin position="166"/>
        <end position="186"/>
    </location>
</feature>
<keyword evidence="4" id="KW-1185">Reference proteome</keyword>
<protein>
    <submittedName>
        <fullName evidence="3">Uncharacterized protein</fullName>
    </submittedName>
</protein>